<dbReference type="RefSeq" id="WP_303735787.1">
    <property type="nucleotide sequence ID" value="NZ_SUTE01000002.1"/>
</dbReference>
<dbReference type="Proteomes" id="UP000762703">
    <property type="component" value="Unassembled WGS sequence"/>
</dbReference>
<keyword evidence="1" id="KW-0472">Membrane</keyword>
<evidence type="ECO:0000313" key="2">
    <source>
        <dbReference type="EMBL" id="MBE6504146.1"/>
    </source>
</evidence>
<keyword evidence="1" id="KW-0812">Transmembrane</keyword>
<dbReference type="EMBL" id="SUTE01000002">
    <property type="protein sequence ID" value="MBE6504146.1"/>
    <property type="molecule type" value="Genomic_DNA"/>
</dbReference>
<evidence type="ECO:0000256" key="1">
    <source>
        <dbReference type="SAM" id="Phobius"/>
    </source>
</evidence>
<sequence length="166" mass="18668">MKLENKGQASAEYLLLAGVLIVILMLSIVFIASQNELTMAMAAARNGVNDGSMYASSAIYPSDTYNEYSRANYEVLIPSSVEIINVSYVNMGYDSNFEKEKIQFKVYAHTSKDLSKKELDSIGDRINYNLRKSLAVTFETTKATNKLYNPVFSNHYIFTTANVKWV</sequence>
<reference evidence="2" key="1">
    <citation type="submission" date="2019-04" db="EMBL/GenBank/DDBJ databases">
        <title>Evolution of Biomass-Degrading Anaerobic Consortia Revealed by Metagenomics.</title>
        <authorList>
            <person name="Peng X."/>
        </authorList>
    </citation>
    <scope>NUCLEOTIDE SEQUENCE</scope>
    <source>
        <strain evidence="2">SIG12</strain>
    </source>
</reference>
<protein>
    <submittedName>
        <fullName evidence="2">Class III signal peptide-containing protein</fullName>
    </submittedName>
</protein>
<accession>A0A8T3VCX6</accession>
<organism evidence="2 3">
    <name type="scientific">Methanobrevibacter millerae</name>
    <dbReference type="NCBI Taxonomy" id="230361"/>
    <lineage>
        <taxon>Archaea</taxon>
        <taxon>Methanobacteriati</taxon>
        <taxon>Methanobacteriota</taxon>
        <taxon>Methanomada group</taxon>
        <taxon>Methanobacteria</taxon>
        <taxon>Methanobacteriales</taxon>
        <taxon>Methanobacteriaceae</taxon>
        <taxon>Methanobrevibacter</taxon>
    </lineage>
</organism>
<name>A0A8T3VCX6_9EURY</name>
<gene>
    <name evidence="2" type="ORF">E7Z73_00180</name>
</gene>
<proteinExistence type="predicted"/>
<comment type="caution">
    <text evidence="2">The sequence shown here is derived from an EMBL/GenBank/DDBJ whole genome shotgun (WGS) entry which is preliminary data.</text>
</comment>
<dbReference type="AlphaFoldDB" id="A0A8T3VCX6"/>
<evidence type="ECO:0000313" key="3">
    <source>
        <dbReference type="Proteomes" id="UP000762703"/>
    </source>
</evidence>
<keyword evidence="1" id="KW-1133">Transmembrane helix</keyword>
<feature type="transmembrane region" description="Helical" evidence="1">
    <location>
        <begin position="12"/>
        <end position="32"/>
    </location>
</feature>